<dbReference type="Proteomes" id="UP000801864">
    <property type="component" value="Unassembled WGS sequence"/>
</dbReference>
<evidence type="ECO:0000313" key="1">
    <source>
        <dbReference type="EMBL" id="KAF3060625.1"/>
    </source>
</evidence>
<dbReference type="AlphaFoldDB" id="A0A9P4X4Y3"/>
<keyword evidence="2" id="KW-1185">Reference proteome</keyword>
<comment type="caution">
    <text evidence="1">The sequence shown here is derived from an EMBL/GenBank/DDBJ whole genome shotgun (WGS) entry which is preliminary data.</text>
</comment>
<organism evidence="1 2">
    <name type="scientific">Trichoderma lentiforme</name>
    <dbReference type="NCBI Taxonomy" id="1567552"/>
    <lineage>
        <taxon>Eukaryota</taxon>
        <taxon>Fungi</taxon>
        <taxon>Dikarya</taxon>
        <taxon>Ascomycota</taxon>
        <taxon>Pezizomycotina</taxon>
        <taxon>Sordariomycetes</taxon>
        <taxon>Hypocreomycetidae</taxon>
        <taxon>Hypocreales</taxon>
        <taxon>Hypocreaceae</taxon>
        <taxon>Trichoderma</taxon>
    </lineage>
</organism>
<dbReference type="EMBL" id="QLNT01000022">
    <property type="protein sequence ID" value="KAF3060625.1"/>
    <property type="molecule type" value="Genomic_DNA"/>
</dbReference>
<reference evidence="1 2" key="1">
    <citation type="submission" date="2018-06" db="EMBL/GenBank/DDBJ databases">
        <title>Genome analysis of cellulolytic fungus Trichoderma lentiforme CFAM-422.</title>
        <authorList>
            <person name="Steindorff A.S."/>
            <person name="Formighieri E.F."/>
            <person name="Midorikawa G.E.O."/>
            <person name="Tamietti M.S."/>
            <person name="Ramos E.Z."/>
            <person name="Silva A.S."/>
            <person name="Bon E.P.S."/>
            <person name="Mendes T.D."/>
            <person name="Damaso M.C.T."/>
            <person name="Favaro L.C.L."/>
        </authorList>
    </citation>
    <scope>NUCLEOTIDE SEQUENCE [LARGE SCALE GENOMIC DNA]</scope>
    <source>
        <strain evidence="1 2">CFAM-422</strain>
    </source>
</reference>
<sequence length="64" mass="7423">MRYDKQDCLMPKIGFIDPLGWWELKDEATKLGPVNLTDVNYYSMPKVAIGDYLRDILTSAKRNN</sequence>
<accession>A0A9P4X4Y3</accession>
<protein>
    <submittedName>
        <fullName evidence="1">Uncharacterized protein</fullName>
    </submittedName>
</protein>
<name>A0A9P4X4Y3_9HYPO</name>
<evidence type="ECO:0000313" key="2">
    <source>
        <dbReference type="Proteomes" id="UP000801864"/>
    </source>
</evidence>
<gene>
    <name evidence="1" type="ORF">CFAM422_010891</name>
</gene>
<proteinExistence type="predicted"/>